<keyword evidence="2" id="KW-1185">Reference proteome</keyword>
<comment type="caution">
    <text evidence="1">The sequence shown here is derived from an EMBL/GenBank/DDBJ whole genome shotgun (WGS) entry which is preliminary data.</text>
</comment>
<organism evidence="1 2">
    <name type="scientific">Actinorugispora endophytica</name>
    <dbReference type="NCBI Taxonomy" id="1605990"/>
    <lineage>
        <taxon>Bacteria</taxon>
        <taxon>Bacillati</taxon>
        <taxon>Actinomycetota</taxon>
        <taxon>Actinomycetes</taxon>
        <taxon>Streptosporangiales</taxon>
        <taxon>Nocardiopsidaceae</taxon>
        <taxon>Actinorugispora</taxon>
    </lineage>
</organism>
<dbReference type="OrthoDB" id="9148135at2"/>
<dbReference type="PANTHER" id="PTHR38479:SF2">
    <property type="entry name" value="WINGED HELIX DNA-BINDING DOMAIN-CONTAINING PROTEIN"/>
    <property type="match status" value="1"/>
</dbReference>
<dbReference type="Pfam" id="PF06224">
    <property type="entry name" value="AlkZ-like"/>
    <property type="match status" value="1"/>
</dbReference>
<protein>
    <submittedName>
        <fullName evidence="1">Winged helix DNA-binding protein</fullName>
    </submittedName>
</protein>
<proteinExistence type="predicted"/>
<keyword evidence="1" id="KW-0238">DNA-binding</keyword>
<dbReference type="EMBL" id="SNYN01000005">
    <property type="protein sequence ID" value="TDQ52906.1"/>
    <property type="molecule type" value="Genomic_DNA"/>
</dbReference>
<name>A0A4R6UZA4_9ACTN</name>
<dbReference type="AlphaFoldDB" id="A0A4R6UZA4"/>
<accession>A0A4R6UZA4</accession>
<gene>
    <name evidence="1" type="ORF">EV190_10522</name>
</gene>
<evidence type="ECO:0000313" key="1">
    <source>
        <dbReference type="EMBL" id="TDQ52906.1"/>
    </source>
</evidence>
<sequence>MIAVMGNHTVLGRRALNRATLDRQLLLRRSGLSVPRALEHLVGLQAQTPHTWYIGLWSRLADYDPHATGRLLTDRGAVRTALMRSTIHMVTAADALRLRPVLGPVIERGLTGPDLGALAEAGRALVEERPLTFKELGRALAERWPDGDPAAMTQAVRALVPLAQVPPRGVWGRSGSVAHTSVEAWLGRPVDAAATREELVLRYLAAFGPATVRDAQTWSGLTRLAEVFDGLRPRLAVFRDEDGRELFDLPDAPRPDPDTPAPARFLYDFDNLLRSHADRRRVMTVDFADQGFEIRNGQPPHAVLVDGVVAATWKAAAARGTAALTVRPFRALTTAEKEELHAEGARLLAFLEPGAGTRDVVFETPRPG</sequence>
<dbReference type="GO" id="GO:0003677">
    <property type="term" value="F:DNA binding"/>
    <property type="evidence" value="ECO:0007669"/>
    <property type="project" value="UniProtKB-KW"/>
</dbReference>
<dbReference type="PANTHER" id="PTHR38479">
    <property type="entry name" value="LMO0824 PROTEIN"/>
    <property type="match status" value="1"/>
</dbReference>
<dbReference type="Proteomes" id="UP000295281">
    <property type="component" value="Unassembled WGS sequence"/>
</dbReference>
<evidence type="ECO:0000313" key="2">
    <source>
        <dbReference type="Proteomes" id="UP000295281"/>
    </source>
</evidence>
<reference evidence="1 2" key="1">
    <citation type="submission" date="2019-03" db="EMBL/GenBank/DDBJ databases">
        <title>Genomic Encyclopedia of Type Strains, Phase IV (KMG-IV): sequencing the most valuable type-strain genomes for metagenomic binning, comparative biology and taxonomic classification.</title>
        <authorList>
            <person name="Goeker M."/>
        </authorList>
    </citation>
    <scope>NUCLEOTIDE SEQUENCE [LARGE SCALE GENOMIC DNA]</scope>
    <source>
        <strain evidence="1 2">DSM 46770</strain>
    </source>
</reference>
<dbReference type="InterPro" id="IPR009351">
    <property type="entry name" value="AlkZ-like"/>
</dbReference>